<keyword evidence="2" id="KW-1133">Transmembrane helix</keyword>
<feature type="region of interest" description="Disordered" evidence="1">
    <location>
        <begin position="96"/>
        <end position="163"/>
    </location>
</feature>
<feature type="compositionally biased region" description="Low complexity" evidence="1">
    <location>
        <begin position="108"/>
        <end position="121"/>
    </location>
</feature>
<feature type="transmembrane region" description="Helical" evidence="2">
    <location>
        <begin position="309"/>
        <end position="327"/>
    </location>
</feature>
<accession>T1FAM3</accession>
<keyword evidence="2" id="KW-0472">Membrane</keyword>
<name>T1FAM3_HELRO</name>
<dbReference type="EnsemblMetazoa" id="HelroT176527">
    <property type="protein sequence ID" value="HelroP176527"/>
    <property type="gene ID" value="HelroG176527"/>
</dbReference>
<evidence type="ECO:0000313" key="3">
    <source>
        <dbReference type="EMBL" id="ESN99765.1"/>
    </source>
</evidence>
<reference evidence="4" key="3">
    <citation type="submission" date="2015-06" db="UniProtKB">
        <authorList>
            <consortium name="EnsemblMetazoa"/>
        </authorList>
    </citation>
    <scope>IDENTIFICATION</scope>
</reference>
<dbReference type="EMBL" id="KB097070">
    <property type="protein sequence ID" value="ESN99765.1"/>
    <property type="molecule type" value="Genomic_DNA"/>
</dbReference>
<dbReference type="RefSeq" id="XP_009022123.1">
    <property type="nucleotide sequence ID" value="XM_009023875.1"/>
</dbReference>
<dbReference type="HOGENOM" id="CLU_832295_0_0_1"/>
<dbReference type="CTD" id="20205872"/>
<dbReference type="KEGG" id="hro:HELRODRAFT_176527"/>
<protein>
    <submittedName>
        <fullName evidence="3 4">Uncharacterized protein</fullName>
    </submittedName>
</protein>
<sequence length="334" mass="37591">MAAWSFNSFFSKKPKSRTSSTVFHFDVVEEAKTPNNNDTYSNTRNNSGTPHHTDDQENITSYSPVHNCDHWNDSEEGSQKTLPFCCGLSRFSTKKANRLPTKEPDCPQSQRQQQQQNNNRSVSLDESPIYGDCKKLNGNNKSDSVNGNLSDDKENTQDNVYENGSLDLSRVTFRQKTKDTEVNHSKNCVIYSKSDRSTIYPPCYANGCFTGSNTDVNGKGTTNDHNDDCNNRNNHNNNSEEDDDNCDFLNDNNKNNYLINSPTDLSEDQAMNLNYKPGVELPKNLKKIPIPVSSYNSSYNSSSNSSNDITIILKIIVVIFTFLYLVIHKATLPS</sequence>
<gene>
    <name evidence="4" type="primary">20205872</name>
    <name evidence="3" type="ORF">HELRODRAFT_176527</name>
</gene>
<feature type="region of interest" description="Disordered" evidence="1">
    <location>
        <begin position="223"/>
        <end position="247"/>
    </location>
</feature>
<reference evidence="3 5" key="2">
    <citation type="journal article" date="2013" name="Nature">
        <title>Insights into bilaterian evolution from three spiralian genomes.</title>
        <authorList>
            <person name="Simakov O."/>
            <person name="Marletaz F."/>
            <person name="Cho S.J."/>
            <person name="Edsinger-Gonzales E."/>
            <person name="Havlak P."/>
            <person name="Hellsten U."/>
            <person name="Kuo D.H."/>
            <person name="Larsson T."/>
            <person name="Lv J."/>
            <person name="Arendt D."/>
            <person name="Savage R."/>
            <person name="Osoegawa K."/>
            <person name="de Jong P."/>
            <person name="Grimwood J."/>
            <person name="Chapman J.A."/>
            <person name="Shapiro H."/>
            <person name="Aerts A."/>
            <person name="Otillar R.P."/>
            <person name="Terry A.Y."/>
            <person name="Boore J.L."/>
            <person name="Grigoriev I.V."/>
            <person name="Lindberg D.R."/>
            <person name="Seaver E.C."/>
            <person name="Weisblat D.A."/>
            <person name="Putnam N.H."/>
            <person name="Rokhsar D.S."/>
        </authorList>
    </citation>
    <scope>NUCLEOTIDE SEQUENCE</scope>
</reference>
<keyword evidence="5" id="KW-1185">Reference proteome</keyword>
<dbReference type="Proteomes" id="UP000015101">
    <property type="component" value="Unassembled WGS sequence"/>
</dbReference>
<keyword evidence="2" id="KW-0812">Transmembrane</keyword>
<organism evidence="4 5">
    <name type="scientific">Helobdella robusta</name>
    <name type="common">Californian leech</name>
    <dbReference type="NCBI Taxonomy" id="6412"/>
    <lineage>
        <taxon>Eukaryota</taxon>
        <taxon>Metazoa</taxon>
        <taxon>Spiralia</taxon>
        <taxon>Lophotrochozoa</taxon>
        <taxon>Annelida</taxon>
        <taxon>Clitellata</taxon>
        <taxon>Hirudinea</taxon>
        <taxon>Rhynchobdellida</taxon>
        <taxon>Glossiphoniidae</taxon>
        <taxon>Helobdella</taxon>
    </lineage>
</organism>
<proteinExistence type="predicted"/>
<dbReference type="InParanoid" id="T1FAM3"/>
<dbReference type="GeneID" id="20205872"/>
<dbReference type="EMBL" id="AMQM01005710">
    <property type="status" value="NOT_ANNOTATED_CDS"/>
    <property type="molecule type" value="Genomic_DNA"/>
</dbReference>
<evidence type="ECO:0000256" key="1">
    <source>
        <dbReference type="SAM" id="MobiDB-lite"/>
    </source>
</evidence>
<evidence type="ECO:0000256" key="2">
    <source>
        <dbReference type="SAM" id="Phobius"/>
    </source>
</evidence>
<reference evidence="5" key="1">
    <citation type="submission" date="2012-12" db="EMBL/GenBank/DDBJ databases">
        <authorList>
            <person name="Hellsten U."/>
            <person name="Grimwood J."/>
            <person name="Chapman J.A."/>
            <person name="Shapiro H."/>
            <person name="Aerts A."/>
            <person name="Otillar R.P."/>
            <person name="Terry A.Y."/>
            <person name="Boore J.L."/>
            <person name="Simakov O."/>
            <person name="Marletaz F."/>
            <person name="Cho S.-J."/>
            <person name="Edsinger-Gonzales E."/>
            <person name="Havlak P."/>
            <person name="Kuo D.-H."/>
            <person name="Larsson T."/>
            <person name="Lv J."/>
            <person name="Arendt D."/>
            <person name="Savage R."/>
            <person name="Osoegawa K."/>
            <person name="de Jong P."/>
            <person name="Lindberg D.R."/>
            <person name="Seaver E.C."/>
            <person name="Weisblat D.A."/>
            <person name="Putnam N.H."/>
            <person name="Grigoriev I.V."/>
            <person name="Rokhsar D.S."/>
        </authorList>
    </citation>
    <scope>NUCLEOTIDE SEQUENCE</scope>
</reference>
<feature type="compositionally biased region" description="Low complexity" evidence="1">
    <location>
        <begin position="35"/>
        <end position="47"/>
    </location>
</feature>
<evidence type="ECO:0000313" key="5">
    <source>
        <dbReference type="Proteomes" id="UP000015101"/>
    </source>
</evidence>
<evidence type="ECO:0000313" key="4">
    <source>
        <dbReference type="EnsemblMetazoa" id="HelroP176527"/>
    </source>
</evidence>
<feature type="compositionally biased region" description="Polar residues" evidence="1">
    <location>
        <begin position="137"/>
        <end position="149"/>
    </location>
</feature>
<dbReference type="AlphaFoldDB" id="T1FAM3"/>
<feature type="region of interest" description="Disordered" evidence="1">
    <location>
        <begin position="33"/>
        <end position="61"/>
    </location>
</feature>